<organism evidence="4 5">
    <name type="scientific">Apatococcus lobatus</name>
    <dbReference type="NCBI Taxonomy" id="904363"/>
    <lineage>
        <taxon>Eukaryota</taxon>
        <taxon>Viridiplantae</taxon>
        <taxon>Chlorophyta</taxon>
        <taxon>core chlorophytes</taxon>
        <taxon>Trebouxiophyceae</taxon>
        <taxon>Chlorellales</taxon>
        <taxon>Chlorellaceae</taxon>
        <taxon>Apatococcus</taxon>
    </lineage>
</organism>
<dbReference type="AlphaFoldDB" id="A0AAW1SCS1"/>
<dbReference type="EMBL" id="JALJOS010000002">
    <property type="protein sequence ID" value="KAK9843341.1"/>
    <property type="molecule type" value="Genomic_DNA"/>
</dbReference>
<comment type="caution">
    <text evidence="4">The sequence shown here is derived from an EMBL/GenBank/DDBJ whole genome shotgun (WGS) entry which is preliminary data.</text>
</comment>
<dbReference type="GO" id="GO:0016887">
    <property type="term" value="F:ATP hydrolysis activity"/>
    <property type="evidence" value="ECO:0007669"/>
    <property type="project" value="InterPro"/>
</dbReference>
<dbReference type="NCBIfam" id="TIGR01978">
    <property type="entry name" value="sufC"/>
    <property type="match status" value="1"/>
</dbReference>
<dbReference type="CDD" id="cd03217">
    <property type="entry name" value="ABC_FeS_Assembly"/>
    <property type="match status" value="1"/>
</dbReference>
<gene>
    <name evidence="4" type="ORF">WJX74_010634</name>
</gene>
<keyword evidence="2" id="KW-0067">ATP-binding</keyword>
<sequence>MQLPARLQQVRVARTAQKRRLICQAGGKVMLEVSDLQAKVADTDKAILKGVNLTICEGESHAIMGQNGSGKSTLSRVLVGDPQYEVTGGSARFQGQDLFDLEPEERARLGLFLSFQSPIAIPGVSNIDFLRLAYNSRQKALGKPEVEPLQFYGHVMPKLDTLHIDPSWLDRSVNEGFSGGERKRNEVLQLAVLEADLAILDEIDSGLDIDALRDVATAVNGLKRGNTATLMVTHYKRLLNYIHPTHVHVMRAGQIILSGGIEVADVLENEGYEGITNLLKKEPALQTT</sequence>
<dbReference type="PANTHER" id="PTHR43204">
    <property type="entry name" value="ABC TRANSPORTER I FAMILY MEMBER 6, CHLOROPLASTIC"/>
    <property type="match status" value="1"/>
</dbReference>
<keyword evidence="1" id="KW-0547">Nucleotide-binding</keyword>
<proteinExistence type="predicted"/>
<dbReference type="GO" id="GO:0005524">
    <property type="term" value="F:ATP binding"/>
    <property type="evidence" value="ECO:0007669"/>
    <property type="project" value="UniProtKB-KW"/>
</dbReference>
<keyword evidence="5" id="KW-1185">Reference proteome</keyword>
<dbReference type="InterPro" id="IPR017871">
    <property type="entry name" value="ABC_transporter-like_CS"/>
</dbReference>
<dbReference type="Proteomes" id="UP001438707">
    <property type="component" value="Unassembled WGS sequence"/>
</dbReference>
<dbReference type="PROSITE" id="PS00211">
    <property type="entry name" value="ABC_TRANSPORTER_1"/>
    <property type="match status" value="1"/>
</dbReference>
<evidence type="ECO:0000256" key="1">
    <source>
        <dbReference type="ARBA" id="ARBA00022741"/>
    </source>
</evidence>
<name>A0AAW1SCS1_9CHLO</name>
<dbReference type="InterPro" id="IPR010230">
    <property type="entry name" value="FeS-cluster_ATPase_SufC"/>
</dbReference>
<reference evidence="4 5" key="1">
    <citation type="journal article" date="2024" name="Nat. Commun.">
        <title>Phylogenomics reveals the evolutionary origins of lichenization in chlorophyte algae.</title>
        <authorList>
            <person name="Puginier C."/>
            <person name="Libourel C."/>
            <person name="Otte J."/>
            <person name="Skaloud P."/>
            <person name="Haon M."/>
            <person name="Grisel S."/>
            <person name="Petersen M."/>
            <person name="Berrin J.G."/>
            <person name="Delaux P.M."/>
            <person name="Dal Grande F."/>
            <person name="Keller J."/>
        </authorList>
    </citation>
    <scope>NUCLEOTIDE SEQUENCE [LARGE SCALE GENOMIC DNA]</scope>
    <source>
        <strain evidence="4 5">SAG 2145</strain>
    </source>
</reference>
<evidence type="ECO:0000256" key="2">
    <source>
        <dbReference type="ARBA" id="ARBA00022840"/>
    </source>
</evidence>
<dbReference type="SUPFAM" id="SSF52540">
    <property type="entry name" value="P-loop containing nucleoside triphosphate hydrolases"/>
    <property type="match status" value="1"/>
</dbReference>
<dbReference type="InterPro" id="IPR027417">
    <property type="entry name" value="P-loop_NTPase"/>
</dbReference>
<evidence type="ECO:0000313" key="4">
    <source>
        <dbReference type="EMBL" id="KAK9843341.1"/>
    </source>
</evidence>
<feature type="domain" description="ABC transporter" evidence="3">
    <location>
        <begin position="31"/>
        <end position="277"/>
    </location>
</feature>
<dbReference type="Gene3D" id="3.40.50.300">
    <property type="entry name" value="P-loop containing nucleotide triphosphate hydrolases"/>
    <property type="match status" value="1"/>
</dbReference>
<accession>A0AAW1SCS1</accession>
<evidence type="ECO:0000259" key="3">
    <source>
        <dbReference type="PROSITE" id="PS50893"/>
    </source>
</evidence>
<dbReference type="PANTHER" id="PTHR43204:SF1">
    <property type="entry name" value="ABC TRANSPORTER I FAMILY MEMBER 6, CHLOROPLASTIC"/>
    <property type="match status" value="1"/>
</dbReference>
<dbReference type="InterPro" id="IPR003439">
    <property type="entry name" value="ABC_transporter-like_ATP-bd"/>
</dbReference>
<evidence type="ECO:0000313" key="5">
    <source>
        <dbReference type="Proteomes" id="UP001438707"/>
    </source>
</evidence>
<protein>
    <recommendedName>
        <fullName evidence="3">ABC transporter domain-containing protein</fullName>
    </recommendedName>
</protein>
<dbReference type="PROSITE" id="PS50893">
    <property type="entry name" value="ABC_TRANSPORTER_2"/>
    <property type="match status" value="1"/>
</dbReference>
<dbReference type="Pfam" id="PF00005">
    <property type="entry name" value="ABC_tran"/>
    <property type="match status" value="1"/>
</dbReference>